<feature type="transmembrane region" description="Helical" evidence="7">
    <location>
        <begin position="7"/>
        <end position="29"/>
    </location>
</feature>
<dbReference type="SUPFAM" id="SSF56601">
    <property type="entry name" value="beta-lactamase/transpeptidase-like"/>
    <property type="match status" value="1"/>
</dbReference>
<evidence type="ECO:0000313" key="10">
    <source>
        <dbReference type="EMBL" id="KUP05926.1"/>
    </source>
</evidence>
<dbReference type="GO" id="GO:0071555">
    <property type="term" value="P:cell wall organization"/>
    <property type="evidence" value="ECO:0007669"/>
    <property type="project" value="TreeGrafter"/>
</dbReference>
<comment type="catalytic activity">
    <reaction evidence="6">
        <text>Preferential cleavage: (Ac)2-L-Lys-D-Ala-|-D-Ala. Also transpeptidation of peptidyl-alanyl moieties that are N-acyl substituents of D-alanine.</text>
        <dbReference type="EC" id="3.4.16.4"/>
    </reaction>
</comment>
<keyword evidence="5 7" id="KW-0472">Membrane</keyword>
<evidence type="ECO:0000259" key="8">
    <source>
        <dbReference type="Pfam" id="PF00905"/>
    </source>
</evidence>
<evidence type="ECO:0000256" key="2">
    <source>
        <dbReference type="ARBA" id="ARBA00004752"/>
    </source>
</evidence>
<proteinExistence type="inferred from homology"/>
<comment type="subcellular location">
    <subcellularLocation>
        <location evidence="1">Membrane</location>
    </subcellularLocation>
</comment>
<keyword evidence="11" id="KW-1185">Reference proteome</keyword>
<evidence type="ECO:0000256" key="3">
    <source>
        <dbReference type="ARBA" id="ARBA00007171"/>
    </source>
</evidence>
<comment type="similarity">
    <text evidence="3">Belongs to the transpeptidase family.</text>
</comment>
<evidence type="ECO:0000256" key="1">
    <source>
        <dbReference type="ARBA" id="ARBA00004370"/>
    </source>
</evidence>
<dbReference type="GO" id="GO:0009002">
    <property type="term" value="F:serine-type D-Ala-D-Ala carboxypeptidase activity"/>
    <property type="evidence" value="ECO:0007669"/>
    <property type="project" value="UniProtKB-EC"/>
</dbReference>
<evidence type="ECO:0000256" key="4">
    <source>
        <dbReference type="ARBA" id="ARBA00012448"/>
    </source>
</evidence>
<dbReference type="STRING" id="1150625.Q75_10460"/>
<dbReference type="RefSeq" id="WP_153007694.1">
    <property type="nucleotide sequence ID" value="NZ_LDYG01000032.1"/>
</dbReference>
<feature type="domain" description="Penicillin-binding protein dimerisation" evidence="9">
    <location>
        <begin position="122"/>
        <end position="188"/>
    </location>
</feature>
<evidence type="ECO:0000256" key="6">
    <source>
        <dbReference type="ARBA" id="ARBA00034000"/>
    </source>
</evidence>
<dbReference type="PANTHER" id="PTHR30627">
    <property type="entry name" value="PEPTIDOGLYCAN D,D-TRANSPEPTIDASE"/>
    <property type="match status" value="1"/>
</dbReference>
<dbReference type="InterPro" id="IPR012338">
    <property type="entry name" value="Beta-lactam/transpept-like"/>
</dbReference>
<keyword evidence="7" id="KW-1133">Transmembrane helix</keyword>
<dbReference type="GO" id="GO:0005886">
    <property type="term" value="C:plasma membrane"/>
    <property type="evidence" value="ECO:0007669"/>
    <property type="project" value="TreeGrafter"/>
</dbReference>
<dbReference type="EMBL" id="LDYG01000032">
    <property type="protein sequence ID" value="KUP05926.1"/>
    <property type="molecule type" value="Genomic_DNA"/>
</dbReference>
<dbReference type="GO" id="GO:0008658">
    <property type="term" value="F:penicillin binding"/>
    <property type="evidence" value="ECO:0007669"/>
    <property type="project" value="InterPro"/>
</dbReference>
<protein>
    <recommendedName>
        <fullName evidence="4">serine-type D-Ala-D-Ala carboxypeptidase</fullName>
        <ecNumber evidence="4">3.4.16.4</ecNumber>
    </recommendedName>
</protein>
<reference evidence="10 11" key="1">
    <citation type="journal article" date="2016" name="Front. Microbiol.">
        <title>Microevolution Analysis of Bacillus coahuilensis Unveils Differences in Phosphorus Acquisition Strategies and Their Regulation.</title>
        <authorList>
            <person name="Gomez-Lunar Z."/>
            <person name="Hernandez-Gonzalez I."/>
            <person name="Rodriguez-Torres M.D."/>
            <person name="Souza V."/>
            <person name="Olmedo-Alvarez G."/>
        </authorList>
    </citation>
    <scope>NUCLEOTIDE SEQUENCE [LARGE SCALE GENOMIC DNA]</scope>
    <source>
        <strain evidence="11">p1.1.43</strain>
    </source>
</reference>
<dbReference type="AlphaFoldDB" id="A0A147K793"/>
<evidence type="ECO:0000259" key="9">
    <source>
        <dbReference type="Pfam" id="PF03717"/>
    </source>
</evidence>
<dbReference type="GO" id="GO:0071972">
    <property type="term" value="F:peptidoglycan L,D-transpeptidase activity"/>
    <property type="evidence" value="ECO:0007669"/>
    <property type="project" value="TreeGrafter"/>
</dbReference>
<dbReference type="Proteomes" id="UP000074108">
    <property type="component" value="Unassembled WGS sequence"/>
</dbReference>
<dbReference type="SUPFAM" id="SSF56519">
    <property type="entry name" value="Penicillin binding protein dimerisation domain"/>
    <property type="match status" value="1"/>
</dbReference>
<feature type="domain" description="Penicillin-binding protein transpeptidase" evidence="8">
    <location>
        <begin position="232"/>
        <end position="543"/>
    </location>
</feature>
<dbReference type="OrthoDB" id="2985542at2"/>
<dbReference type="InterPro" id="IPR036138">
    <property type="entry name" value="PBP_dimer_sf"/>
</dbReference>
<dbReference type="EC" id="3.4.16.4" evidence="4"/>
<evidence type="ECO:0000256" key="5">
    <source>
        <dbReference type="ARBA" id="ARBA00023136"/>
    </source>
</evidence>
<accession>A0A147K793</accession>
<dbReference type="Pfam" id="PF03717">
    <property type="entry name" value="PBP_dimer"/>
    <property type="match status" value="1"/>
</dbReference>
<keyword evidence="7" id="KW-0812">Transmembrane</keyword>
<dbReference type="Gene3D" id="3.90.1310.10">
    <property type="entry name" value="Penicillin-binding protein 2a (Domain 2)"/>
    <property type="match status" value="1"/>
</dbReference>
<evidence type="ECO:0000256" key="7">
    <source>
        <dbReference type="SAM" id="Phobius"/>
    </source>
</evidence>
<comment type="pathway">
    <text evidence="2">Cell wall biogenesis; peptidoglycan biosynthesis.</text>
</comment>
<dbReference type="PANTHER" id="PTHR30627:SF24">
    <property type="entry name" value="PENICILLIN-BINDING PROTEIN 4B"/>
    <property type="match status" value="1"/>
</dbReference>
<sequence length="550" mass="61909">MNSRVKTLAFVYVIGFSILLLKLIQIQLFETEHYSKRGINLLNASVKQRTVQYTIDEGRGHFVDRNGQPLSFKKSQQVVIFPSIRKYFHEEKKESLTVNPYLVNDSVDEEMNLHGVQINKILPSYQLATQFLGIVGENEQEFLNRYPWSEGKDTQPIGQSGLQKQFDEWLISDQTTKLLYHVDALGQPLFGLDVKYTAPTNPYFPLMIQTTIDKNIQEKLEAYLDRIGIHSGGVLLLDAKRSEILASVSRPKLSIGDPYSSKGIENKMFKQVTPGSVFKMVVLAAAFEEGLIDERETFDCSKDIYGHEEVDRPEGMLTVKESLAFSCNRTFAELSQRLGEKDPALLEKYANKLGLIGGSGWKGTVFHVEEFRQLDEDQGRVFLSSAPVNSERLKETGIGQSDVQVTPLGVASLMNVIANGGDRYSVKGVNQIQFQNGTSYFSFSKQRMDGDGLSPYTTMKLQEYLRYVVESPKGTGHSLRSLPVAVAGKSGTAEVMEEQGNETYHKWFAGYFPFHQPKYVLVVVNENTSEAGISGQKMFYDIVNILYSHE</sequence>
<gene>
    <name evidence="10" type="ORF">Q75_10460</name>
</gene>
<comment type="caution">
    <text evidence="10">The sequence shown here is derived from an EMBL/GenBank/DDBJ whole genome shotgun (WGS) entry which is preliminary data.</text>
</comment>
<dbReference type="InterPro" id="IPR050515">
    <property type="entry name" value="Beta-lactam/transpept"/>
</dbReference>
<dbReference type="PATRIC" id="fig|1150625.3.peg.2228"/>
<dbReference type="InterPro" id="IPR001460">
    <property type="entry name" value="PCN-bd_Tpept"/>
</dbReference>
<evidence type="ECO:0000313" key="11">
    <source>
        <dbReference type="Proteomes" id="UP000074108"/>
    </source>
</evidence>
<name>A0A147K793_9BACI</name>
<dbReference type="Gene3D" id="3.40.710.10">
    <property type="entry name" value="DD-peptidase/beta-lactamase superfamily"/>
    <property type="match status" value="1"/>
</dbReference>
<organism evidence="10 11">
    <name type="scientific">Bacillus coahuilensis p1.1.43</name>
    <dbReference type="NCBI Taxonomy" id="1150625"/>
    <lineage>
        <taxon>Bacteria</taxon>
        <taxon>Bacillati</taxon>
        <taxon>Bacillota</taxon>
        <taxon>Bacilli</taxon>
        <taxon>Bacillales</taxon>
        <taxon>Bacillaceae</taxon>
        <taxon>Bacillus</taxon>
    </lineage>
</organism>
<dbReference type="InterPro" id="IPR005311">
    <property type="entry name" value="PBP_dimer"/>
</dbReference>
<dbReference type="Pfam" id="PF00905">
    <property type="entry name" value="Transpeptidase"/>
    <property type="match status" value="1"/>
</dbReference>